<dbReference type="Pfam" id="PF12704">
    <property type="entry name" value="MacB_PCD"/>
    <property type="match status" value="1"/>
</dbReference>
<comment type="similarity">
    <text evidence="6">Belongs to the ABC-4 integral membrane protein family.</text>
</comment>
<evidence type="ECO:0000256" key="3">
    <source>
        <dbReference type="ARBA" id="ARBA00022692"/>
    </source>
</evidence>
<evidence type="ECO:0000256" key="7">
    <source>
        <dbReference type="SAM" id="Phobius"/>
    </source>
</evidence>
<evidence type="ECO:0000256" key="1">
    <source>
        <dbReference type="ARBA" id="ARBA00004651"/>
    </source>
</evidence>
<dbReference type="Pfam" id="PF02687">
    <property type="entry name" value="FtsX"/>
    <property type="match status" value="1"/>
</dbReference>
<name>A0A4R1LBW5_9BACT</name>
<feature type="domain" description="ABC3 transporter permease C-terminal" evidence="8">
    <location>
        <begin position="180"/>
        <end position="290"/>
    </location>
</feature>
<sequence>MGGNSWQNTLHVPGHEIKNVWMNATSSGYFATMSIPVLAGRDFNERDTPVSGRKIVLNQSAARMLFGKRNPVGQQLKSFGDKDTYTYEVIGLVRDAKYRDVREADPPGGYVAVSQEDIDKKPDYSLLIRIHGPAGPVAAALRDIVHRVAPDVPAPAITSMDALISRDLISERMMTMLAVFFAGCALLVTGIGLYGTLAYSTARRTSEIGIRIALGAQRLQVVRMVLKENLWIASAGVVVGLVVAVMTSKLLASFLYATSPHSPGVMALAAAVLAVVAGSASAIPAARAAMIDPAAAIRSE</sequence>
<keyword evidence="5 7" id="KW-0472">Membrane</keyword>
<dbReference type="Proteomes" id="UP000295210">
    <property type="component" value="Unassembled WGS sequence"/>
</dbReference>
<feature type="domain" description="MacB-like periplasmic core" evidence="9">
    <location>
        <begin position="18"/>
        <end position="97"/>
    </location>
</feature>
<reference evidence="10 11" key="1">
    <citation type="submission" date="2019-03" db="EMBL/GenBank/DDBJ databases">
        <title>Genomic Encyclopedia of Type Strains, Phase IV (KMG-IV): sequencing the most valuable type-strain genomes for metagenomic binning, comparative biology and taxonomic classification.</title>
        <authorList>
            <person name="Goeker M."/>
        </authorList>
    </citation>
    <scope>NUCLEOTIDE SEQUENCE [LARGE SCALE GENOMIC DNA]</scope>
    <source>
        <strain evidence="10 11">DSM 103428</strain>
    </source>
</reference>
<keyword evidence="4 7" id="KW-1133">Transmembrane helix</keyword>
<evidence type="ECO:0000256" key="6">
    <source>
        <dbReference type="ARBA" id="ARBA00038076"/>
    </source>
</evidence>
<keyword evidence="3 7" id="KW-0812">Transmembrane</keyword>
<accession>A0A4R1LBW5</accession>
<evidence type="ECO:0000256" key="4">
    <source>
        <dbReference type="ARBA" id="ARBA00022989"/>
    </source>
</evidence>
<gene>
    <name evidence="10" type="ORF">C7378_0990</name>
</gene>
<feature type="transmembrane region" description="Helical" evidence="7">
    <location>
        <begin position="230"/>
        <end position="252"/>
    </location>
</feature>
<proteinExistence type="inferred from homology"/>
<dbReference type="PANTHER" id="PTHR30572">
    <property type="entry name" value="MEMBRANE COMPONENT OF TRANSPORTER-RELATED"/>
    <property type="match status" value="1"/>
</dbReference>
<dbReference type="GO" id="GO:0022857">
    <property type="term" value="F:transmembrane transporter activity"/>
    <property type="evidence" value="ECO:0007669"/>
    <property type="project" value="TreeGrafter"/>
</dbReference>
<organism evidence="10 11">
    <name type="scientific">Acidipila rosea</name>
    <dbReference type="NCBI Taxonomy" id="768535"/>
    <lineage>
        <taxon>Bacteria</taxon>
        <taxon>Pseudomonadati</taxon>
        <taxon>Acidobacteriota</taxon>
        <taxon>Terriglobia</taxon>
        <taxon>Terriglobales</taxon>
        <taxon>Acidobacteriaceae</taxon>
        <taxon>Acidipila</taxon>
    </lineage>
</organism>
<evidence type="ECO:0000313" key="10">
    <source>
        <dbReference type="EMBL" id="TCK75986.1"/>
    </source>
</evidence>
<comment type="subcellular location">
    <subcellularLocation>
        <location evidence="1">Cell membrane</location>
        <topology evidence="1">Multi-pass membrane protein</topology>
    </subcellularLocation>
</comment>
<keyword evidence="2" id="KW-1003">Cell membrane</keyword>
<evidence type="ECO:0000313" key="11">
    <source>
        <dbReference type="Proteomes" id="UP000295210"/>
    </source>
</evidence>
<dbReference type="InterPro" id="IPR003838">
    <property type="entry name" value="ABC3_permease_C"/>
</dbReference>
<evidence type="ECO:0000259" key="8">
    <source>
        <dbReference type="Pfam" id="PF02687"/>
    </source>
</evidence>
<evidence type="ECO:0000256" key="5">
    <source>
        <dbReference type="ARBA" id="ARBA00023136"/>
    </source>
</evidence>
<dbReference type="InterPro" id="IPR025857">
    <property type="entry name" value="MacB_PCD"/>
</dbReference>
<dbReference type="PANTHER" id="PTHR30572:SF4">
    <property type="entry name" value="ABC TRANSPORTER PERMEASE YTRF"/>
    <property type="match status" value="1"/>
</dbReference>
<dbReference type="InterPro" id="IPR050250">
    <property type="entry name" value="Macrolide_Exporter_MacB"/>
</dbReference>
<dbReference type="GO" id="GO:0005886">
    <property type="term" value="C:plasma membrane"/>
    <property type="evidence" value="ECO:0007669"/>
    <property type="project" value="UniProtKB-SubCell"/>
</dbReference>
<evidence type="ECO:0000256" key="2">
    <source>
        <dbReference type="ARBA" id="ARBA00022475"/>
    </source>
</evidence>
<evidence type="ECO:0000259" key="9">
    <source>
        <dbReference type="Pfam" id="PF12704"/>
    </source>
</evidence>
<feature type="transmembrane region" description="Helical" evidence="7">
    <location>
        <begin position="176"/>
        <end position="197"/>
    </location>
</feature>
<protein>
    <submittedName>
        <fullName evidence="10">ABC-type antimicrobial peptide transport system permease subunit</fullName>
    </submittedName>
</protein>
<comment type="caution">
    <text evidence="10">The sequence shown here is derived from an EMBL/GenBank/DDBJ whole genome shotgun (WGS) entry which is preliminary data.</text>
</comment>
<dbReference type="AlphaFoldDB" id="A0A4R1LBW5"/>
<feature type="transmembrane region" description="Helical" evidence="7">
    <location>
        <begin position="264"/>
        <end position="283"/>
    </location>
</feature>
<dbReference type="EMBL" id="SMGK01000001">
    <property type="protein sequence ID" value="TCK75986.1"/>
    <property type="molecule type" value="Genomic_DNA"/>
</dbReference>
<keyword evidence="11" id="KW-1185">Reference proteome</keyword>